<keyword evidence="3" id="KW-0378">Hydrolase</keyword>
<accession>A0A7C9LEK0</accession>
<sequence length="671" mass="71579">MFRLALWATVSGLAVSAASAATETFSVIMGGRNVGHLDVDTSGRHSRIDFDYKNNGRGPTMTEELDLDDGGLPVKWTISGATTFGSKVSENFALAGGSARWVDSTGPGEARVTRPSVYVAQSGSPWSLGLYARALLKAGGTLPALPGGTLKLTRGEALTVTGAGGAVPVTAYTVGGIETQPETILLDAGNALFAYITPDSIIVRKGYEGEEVRLRGLAEKWSTDRYVAIQKQVAHNYGAPVRIRNVRIFDPATGTLTAPMAVLVNGRTIAAVEPDDSPATPGEVAIDGAGGTLVAGLNEMHGHLGQDSALLNLAAGITTVRDMGNDNAVLDTLIDRMDAGIIGGPRVVRGGFLEGKSPFSANNGIVVDSEAAAVDAVRWYAARGYWMIKVYNSMNPAWVPAVVKEAHRLGLRVAGHVPAFATADQMIAAGYDEMTHINQFMLGWVIKPSEDTRTLFRLTALKRLPALDLQSAPVQRTIQLMVDGKKAIDPTVGIHENLLLNRDGKVAPGAVDYFDHMPVGEQRSLKKAWIDTSAAGDDAAYRGAYDQILKTVRMLHDRGVFIVPGTDTGGALTYHRELELLTQVGFTNAEVLKRATFDMAKYMGADQRLGSIEKGKLADFFLIPGDPVRDIKAIKSIAMVVKDGTFYYPAEIYPNFGIKPFAAAPAVTLPK</sequence>
<name>A0A7C9LEK0_9SPHN</name>
<dbReference type="InterPro" id="IPR011059">
    <property type="entry name" value="Metal-dep_hydrolase_composite"/>
</dbReference>
<dbReference type="OrthoDB" id="9765769at2"/>
<dbReference type="EMBL" id="WIOL01000001">
    <property type="protein sequence ID" value="MQT15987.1"/>
    <property type="molecule type" value="Genomic_DNA"/>
</dbReference>
<evidence type="ECO:0000256" key="1">
    <source>
        <dbReference type="SAM" id="SignalP"/>
    </source>
</evidence>
<dbReference type="SUPFAM" id="SSF51556">
    <property type="entry name" value="Metallo-dependent hydrolases"/>
    <property type="match status" value="1"/>
</dbReference>
<evidence type="ECO:0000313" key="3">
    <source>
        <dbReference type="EMBL" id="MQT15987.1"/>
    </source>
</evidence>
<evidence type="ECO:0000259" key="2">
    <source>
        <dbReference type="Pfam" id="PF01979"/>
    </source>
</evidence>
<dbReference type="Pfam" id="PF01979">
    <property type="entry name" value="Amidohydro_1"/>
    <property type="match status" value="1"/>
</dbReference>
<dbReference type="PANTHER" id="PTHR43135:SF3">
    <property type="entry name" value="ALPHA-D-RIBOSE 1-METHYLPHOSPHONATE 5-TRIPHOSPHATE DIPHOSPHATASE"/>
    <property type="match status" value="1"/>
</dbReference>
<feature type="domain" description="Amidohydrolase-related" evidence="2">
    <location>
        <begin position="312"/>
        <end position="645"/>
    </location>
</feature>
<dbReference type="SUPFAM" id="SSF51338">
    <property type="entry name" value="Composite domain of metallo-dependent hydrolases"/>
    <property type="match status" value="1"/>
</dbReference>
<feature type="chain" id="PRO_5028974216" evidence="1">
    <location>
        <begin position="21"/>
        <end position="671"/>
    </location>
</feature>
<dbReference type="InterPro" id="IPR032466">
    <property type="entry name" value="Metal_Hydrolase"/>
</dbReference>
<comment type="caution">
    <text evidence="3">The sequence shown here is derived from an EMBL/GenBank/DDBJ whole genome shotgun (WGS) entry which is preliminary data.</text>
</comment>
<organism evidence="3 4">
    <name type="scientific">Sandarakinorhabdus fusca</name>
    <dbReference type="NCBI Taxonomy" id="1439888"/>
    <lineage>
        <taxon>Bacteria</taxon>
        <taxon>Pseudomonadati</taxon>
        <taxon>Pseudomonadota</taxon>
        <taxon>Alphaproteobacteria</taxon>
        <taxon>Sphingomonadales</taxon>
        <taxon>Sphingosinicellaceae</taxon>
        <taxon>Sandarakinorhabdus</taxon>
    </lineage>
</organism>
<dbReference type="GO" id="GO:0016810">
    <property type="term" value="F:hydrolase activity, acting on carbon-nitrogen (but not peptide) bonds"/>
    <property type="evidence" value="ECO:0007669"/>
    <property type="project" value="InterPro"/>
</dbReference>
<dbReference type="Gene3D" id="1.20.58.520">
    <property type="entry name" value="Amidohydrolase"/>
    <property type="match status" value="1"/>
</dbReference>
<dbReference type="AlphaFoldDB" id="A0A7C9LEK0"/>
<keyword evidence="1" id="KW-0732">Signal</keyword>
<reference evidence="3 4" key="1">
    <citation type="submission" date="2019-09" db="EMBL/GenBank/DDBJ databases">
        <title>Polymorphobacter sp. isolated from a lake in China.</title>
        <authorList>
            <person name="Liu Z."/>
        </authorList>
    </citation>
    <scope>NUCLEOTIDE SEQUENCE [LARGE SCALE GENOMIC DNA]</scope>
    <source>
        <strain evidence="3 4">D40P</strain>
    </source>
</reference>
<keyword evidence="4" id="KW-1185">Reference proteome</keyword>
<feature type="signal peptide" evidence="1">
    <location>
        <begin position="1"/>
        <end position="20"/>
    </location>
</feature>
<dbReference type="Gene3D" id="2.30.40.10">
    <property type="entry name" value="Urease, subunit C, domain 1"/>
    <property type="match status" value="1"/>
</dbReference>
<protein>
    <submittedName>
        <fullName evidence="3">Amidohydrolase family protein</fullName>
    </submittedName>
</protein>
<dbReference type="InterPro" id="IPR051781">
    <property type="entry name" value="Metallo-dep_Hydrolase"/>
</dbReference>
<proteinExistence type="predicted"/>
<dbReference type="Gene3D" id="3.30.110.90">
    <property type="entry name" value="Amidohydrolase"/>
    <property type="match status" value="1"/>
</dbReference>
<dbReference type="PANTHER" id="PTHR43135">
    <property type="entry name" value="ALPHA-D-RIBOSE 1-METHYLPHOSPHONATE 5-TRIPHOSPHATE DIPHOSPHATASE"/>
    <property type="match status" value="1"/>
</dbReference>
<dbReference type="Proteomes" id="UP000481327">
    <property type="component" value="Unassembled WGS sequence"/>
</dbReference>
<evidence type="ECO:0000313" key="4">
    <source>
        <dbReference type="Proteomes" id="UP000481327"/>
    </source>
</evidence>
<dbReference type="Gene3D" id="3.40.50.10910">
    <property type="entry name" value="Amidohydrolase"/>
    <property type="match status" value="1"/>
</dbReference>
<dbReference type="InterPro" id="IPR006680">
    <property type="entry name" value="Amidohydro-rel"/>
</dbReference>
<gene>
    <name evidence="3" type="ORF">F3168_01750</name>
</gene>